<feature type="compositionally biased region" description="Low complexity" evidence="4">
    <location>
        <begin position="404"/>
        <end position="420"/>
    </location>
</feature>
<dbReference type="GO" id="GO:0005524">
    <property type="term" value="F:ATP binding"/>
    <property type="evidence" value="ECO:0007669"/>
    <property type="project" value="UniProtKB-KW"/>
</dbReference>
<name>A0A7W9UI74_9NOCA</name>
<feature type="compositionally biased region" description="Pro residues" evidence="4">
    <location>
        <begin position="492"/>
        <end position="510"/>
    </location>
</feature>
<dbReference type="AlphaFoldDB" id="A0A7W9UI74"/>
<evidence type="ECO:0000256" key="4">
    <source>
        <dbReference type="SAM" id="MobiDB-lite"/>
    </source>
</evidence>
<evidence type="ECO:0000256" key="2">
    <source>
        <dbReference type="ARBA" id="ARBA00022840"/>
    </source>
</evidence>
<gene>
    <name evidence="5" type="ORF">BJY24_002971</name>
</gene>
<keyword evidence="2" id="KW-0067">ATP-binding</keyword>
<dbReference type="Pfam" id="PF00012">
    <property type="entry name" value="HSP70"/>
    <property type="match status" value="1"/>
</dbReference>
<feature type="compositionally biased region" description="Low complexity" evidence="4">
    <location>
        <begin position="511"/>
        <end position="520"/>
    </location>
</feature>
<keyword evidence="3" id="KW-0143">Chaperone</keyword>
<reference evidence="5 6" key="1">
    <citation type="submission" date="2020-08" db="EMBL/GenBank/DDBJ databases">
        <title>Sequencing the genomes of 1000 actinobacteria strains.</title>
        <authorList>
            <person name="Klenk H.-P."/>
        </authorList>
    </citation>
    <scope>NUCLEOTIDE SEQUENCE [LARGE SCALE GENOMIC DNA]</scope>
    <source>
        <strain evidence="5 6">DSM 43582</strain>
    </source>
</reference>
<dbReference type="PANTHER" id="PTHR42749">
    <property type="entry name" value="CELL SHAPE-DETERMINING PROTEIN MREB"/>
    <property type="match status" value="1"/>
</dbReference>
<feature type="region of interest" description="Disordered" evidence="4">
    <location>
        <begin position="404"/>
        <end position="442"/>
    </location>
</feature>
<keyword evidence="6" id="KW-1185">Reference proteome</keyword>
<evidence type="ECO:0000256" key="3">
    <source>
        <dbReference type="ARBA" id="ARBA00023186"/>
    </source>
</evidence>
<dbReference type="Proteomes" id="UP000540412">
    <property type="component" value="Unassembled WGS sequence"/>
</dbReference>
<feature type="compositionally biased region" description="Low complexity" evidence="4">
    <location>
        <begin position="429"/>
        <end position="442"/>
    </location>
</feature>
<dbReference type="GO" id="GO:0140662">
    <property type="term" value="F:ATP-dependent protein folding chaperone"/>
    <property type="evidence" value="ECO:0007669"/>
    <property type="project" value="InterPro"/>
</dbReference>
<organism evidence="5 6">
    <name type="scientific">Nocardia transvalensis</name>
    <dbReference type="NCBI Taxonomy" id="37333"/>
    <lineage>
        <taxon>Bacteria</taxon>
        <taxon>Bacillati</taxon>
        <taxon>Actinomycetota</taxon>
        <taxon>Actinomycetes</taxon>
        <taxon>Mycobacteriales</taxon>
        <taxon>Nocardiaceae</taxon>
        <taxon>Nocardia</taxon>
    </lineage>
</organism>
<dbReference type="SUPFAM" id="SSF53067">
    <property type="entry name" value="Actin-like ATPase domain"/>
    <property type="match status" value="1"/>
</dbReference>
<sequence>MAQGLALGITVGSSRTVAVTTSGAYGAFDARVRPSAPPGVSDGFLSRVGDPVDILTADGVPVAAADLVATAIIAALDGNTPAATVVAYPTWWRPHAVAAQREALERAGLDAVTLVPEATAVHRLAAEHDPSERDTVVYDLGSTGLTVSVAGPTGDPRGEPVRSEDVSGTEFDLLLLRDVLANTLGDNDFDPFDPVVERELSTLRHRCEAAKRELSEKTATVVEVSYPGRPARDIRLVRDDLEELLRPPLTESMALVHEALRRAGITPDAVGRILLAGGGGAIPLLTELISAEFGIPPTVAPTSAATAAAHGAALLAVDLAEESTETVATPLVPAKQPTAETDPQKPTAGTGPTERTEDTALPSLPVDTADDSRRGAWKRLALIGGVAVAVAALTTGTLALGTAVQTSTPPASSSPVPAAADGTTTAQSGDTTRAGAATSAAAGIAQRDGTTAAAAPVAAVAPAPGSAPEAGGAPAAAAPAAPNNPGAAPAAPNAPAPPPVSAPTAPPGGPSLPSAPTAPAQPGGLGNTLGNTLDQTGDTLGTVLDAPGRILERTGG</sequence>
<dbReference type="RefSeq" id="WP_040751479.1">
    <property type="nucleotide sequence ID" value="NZ_JACHIT010000001.1"/>
</dbReference>
<evidence type="ECO:0000313" key="5">
    <source>
        <dbReference type="EMBL" id="MBB5914104.1"/>
    </source>
</evidence>
<dbReference type="EMBL" id="JACHIT010000001">
    <property type="protein sequence ID" value="MBB5914104.1"/>
    <property type="molecule type" value="Genomic_DNA"/>
</dbReference>
<dbReference type="Gene3D" id="3.90.640.10">
    <property type="entry name" value="Actin, Chain A, domain 4"/>
    <property type="match status" value="1"/>
</dbReference>
<evidence type="ECO:0000313" key="6">
    <source>
        <dbReference type="Proteomes" id="UP000540412"/>
    </source>
</evidence>
<dbReference type="InterPro" id="IPR013126">
    <property type="entry name" value="Hsp_70_fam"/>
</dbReference>
<keyword evidence="1" id="KW-0547">Nucleotide-binding</keyword>
<evidence type="ECO:0008006" key="7">
    <source>
        <dbReference type="Google" id="ProtNLM"/>
    </source>
</evidence>
<dbReference type="PANTHER" id="PTHR42749:SF1">
    <property type="entry name" value="CELL SHAPE-DETERMINING PROTEIN MREB"/>
    <property type="match status" value="1"/>
</dbReference>
<evidence type="ECO:0000256" key="1">
    <source>
        <dbReference type="ARBA" id="ARBA00022741"/>
    </source>
</evidence>
<feature type="region of interest" description="Disordered" evidence="4">
    <location>
        <begin position="462"/>
        <end position="542"/>
    </location>
</feature>
<feature type="compositionally biased region" description="Low complexity" evidence="4">
    <location>
        <begin position="462"/>
        <end position="491"/>
    </location>
</feature>
<dbReference type="InterPro" id="IPR043129">
    <property type="entry name" value="ATPase_NBD"/>
</dbReference>
<comment type="caution">
    <text evidence="5">The sequence shown here is derived from an EMBL/GenBank/DDBJ whole genome shotgun (WGS) entry which is preliminary data.</text>
</comment>
<feature type="region of interest" description="Disordered" evidence="4">
    <location>
        <begin position="326"/>
        <end position="372"/>
    </location>
</feature>
<proteinExistence type="predicted"/>
<dbReference type="Gene3D" id="3.30.420.40">
    <property type="match status" value="2"/>
</dbReference>
<protein>
    <recommendedName>
        <fullName evidence="7">Hsp70 protein</fullName>
    </recommendedName>
</protein>
<accession>A0A7W9UI74</accession>